<dbReference type="Pfam" id="PF02597">
    <property type="entry name" value="ThiS"/>
    <property type="match status" value="1"/>
</dbReference>
<reference evidence="1" key="1">
    <citation type="submission" date="2009-10" db="EMBL/GenBank/DDBJ databases">
        <title>Diversity of trophic interactions inside an arsenic-rich microbial ecosystem.</title>
        <authorList>
            <person name="Bertin P.N."/>
            <person name="Heinrich-Salmeron A."/>
            <person name="Pelletier E."/>
            <person name="Goulhen-Chollet F."/>
            <person name="Arsene-Ploetze F."/>
            <person name="Gallien S."/>
            <person name="Calteau A."/>
            <person name="Vallenet D."/>
            <person name="Casiot C."/>
            <person name="Chane-Woon-Ming B."/>
            <person name="Giloteaux L."/>
            <person name="Barakat M."/>
            <person name="Bonnefoy V."/>
            <person name="Bruneel O."/>
            <person name="Chandler M."/>
            <person name="Cleiss J."/>
            <person name="Duran R."/>
            <person name="Elbaz-Poulichet F."/>
            <person name="Fonknechten N."/>
            <person name="Lauga B."/>
            <person name="Mornico D."/>
            <person name="Ortet P."/>
            <person name="Schaeffer C."/>
            <person name="Siguier P."/>
            <person name="Alexander Thil Smith A."/>
            <person name="Van Dorsselaer A."/>
            <person name="Weissenbach J."/>
            <person name="Medigue C."/>
            <person name="Le Paslier D."/>
        </authorList>
    </citation>
    <scope>NUCLEOTIDE SEQUENCE</scope>
</reference>
<name>E6PS12_9ZZZZ</name>
<proteinExistence type="predicted"/>
<dbReference type="CDD" id="cd00754">
    <property type="entry name" value="Ubl_MoaD"/>
    <property type="match status" value="1"/>
</dbReference>
<dbReference type="Gene3D" id="3.10.20.30">
    <property type="match status" value="1"/>
</dbReference>
<accession>E6PS12</accession>
<organism evidence="1">
    <name type="scientific">mine drainage metagenome</name>
    <dbReference type="NCBI Taxonomy" id="410659"/>
    <lineage>
        <taxon>unclassified sequences</taxon>
        <taxon>metagenomes</taxon>
        <taxon>ecological metagenomes</taxon>
    </lineage>
</organism>
<dbReference type="SUPFAM" id="SSF54285">
    <property type="entry name" value="MoaD/ThiS"/>
    <property type="match status" value="1"/>
</dbReference>
<dbReference type="InterPro" id="IPR003749">
    <property type="entry name" value="ThiS/MoaD-like"/>
</dbReference>
<sequence length="85" mass="9287">MQTTIRYFASVREAVGLGSETLELPDNLTTLAEVRAWLAARSSRHAFALGQDKPLRMACNHIMAEPESPWIPGCEVAFFPPVTGG</sequence>
<dbReference type="InterPro" id="IPR016155">
    <property type="entry name" value="Mopterin_synth/thiamin_S_b"/>
</dbReference>
<dbReference type="InterPro" id="IPR012675">
    <property type="entry name" value="Beta-grasp_dom_sf"/>
</dbReference>
<dbReference type="AlphaFoldDB" id="E6PS12"/>
<protein>
    <submittedName>
        <fullName evidence="1">Molybdopterin-converting factor subunit 1 (MPT synthase subunit 1) (Molybdopterin synthase subunit 1) (Molybdenum cofactor biosynthesis protein D) (Molybdopterin-converting factor small subunit)</fullName>
    </submittedName>
</protein>
<comment type="caution">
    <text evidence="1">The sequence shown here is derived from an EMBL/GenBank/DDBJ whole genome shotgun (WGS) entry which is preliminary data.</text>
</comment>
<dbReference type="EMBL" id="CABM01000047">
    <property type="protein sequence ID" value="CBH97718.1"/>
    <property type="molecule type" value="Genomic_DNA"/>
</dbReference>
<gene>
    <name evidence="1" type="primary">moaD</name>
    <name evidence="1" type="ORF">CARN2_3193</name>
</gene>
<dbReference type="NCBIfam" id="TIGR01682">
    <property type="entry name" value="moaD"/>
    <property type="match status" value="1"/>
</dbReference>
<evidence type="ECO:0000313" key="1">
    <source>
        <dbReference type="EMBL" id="CBH97718.1"/>
    </source>
</evidence>